<dbReference type="InterPro" id="IPR026888">
    <property type="entry name" value="AcetylCoA_hyd_C"/>
</dbReference>
<accession>A0A8J3GZE7</accession>
<dbReference type="Gene3D" id="3.30.750.70">
    <property type="entry name" value="4-hydroxybutyrate coenzyme like domains"/>
    <property type="match status" value="1"/>
</dbReference>
<proteinExistence type="predicted"/>
<dbReference type="GO" id="GO:0008775">
    <property type="term" value="F:acetate CoA-transferase activity"/>
    <property type="evidence" value="ECO:0007669"/>
    <property type="project" value="InterPro"/>
</dbReference>
<reference evidence="2" key="1">
    <citation type="journal article" date="2014" name="Int. J. Syst. Evol. Microbiol.">
        <title>Complete genome sequence of Corynebacterium casei LMG S-19264T (=DSM 44701T), isolated from a smear-ripened cheese.</title>
        <authorList>
            <consortium name="US DOE Joint Genome Institute (JGI-PGF)"/>
            <person name="Walter F."/>
            <person name="Albersmeier A."/>
            <person name="Kalinowski J."/>
            <person name="Ruckert C."/>
        </authorList>
    </citation>
    <scope>NUCLEOTIDE SEQUENCE</scope>
    <source>
        <strain evidence="2">KCTC 42650</strain>
    </source>
</reference>
<feature type="domain" description="Acetyl-CoA hydrolase/transferase C-terminal" evidence="1">
    <location>
        <begin position="263"/>
        <end position="412"/>
    </location>
</feature>
<dbReference type="SUPFAM" id="SSF100950">
    <property type="entry name" value="NagB/RpiA/CoA transferase-like"/>
    <property type="match status" value="2"/>
</dbReference>
<dbReference type="InterPro" id="IPR046433">
    <property type="entry name" value="ActCoA_hydro"/>
</dbReference>
<dbReference type="PANTHER" id="PTHR21432:SF20">
    <property type="entry name" value="ACETYL-COA HYDROLASE"/>
    <property type="match status" value="1"/>
</dbReference>
<dbReference type="AlphaFoldDB" id="A0A8J3GZE7"/>
<dbReference type="EMBL" id="BNCJ01000007">
    <property type="protein sequence ID" value="GHF55160.1"/>
    <property type="molecule type" value="Genomic_DNA"/>
</dbReference>
<organism evidence="2 3">
    <name type="scientific">Seohaeicola zhoushanensis</name>
    <dbReference type="NCBI Taxonomy" id="1569283"/>
    <lineage>
        <taxon>Bacteria</taxon>
        <taxon>Pseudomonadati</taxon>
        <taxon>Pseudomonadota</taxon>
        <taxon>Alphaproteobacteria</taxon>
        <taxon>Rhodobacterales</taxon>
        <taxon>Roseobacteraceae</taxon>
        <taxon>Seohaeicola</taxon>
    </lineage>
</organism>
<sequence length="418" mass="43192">MPRIIAPDQLDLAGLIRPGETVCWGQAAAEPLTLTTALMAQRHALGGIGAFVGVSWNATVDAAHADSIRFTSYCGTGSNRLLHRAGSLDILPIHYSGFERFLAGRIDVLLLQLAPTPQGFSFGLACEYLWPLLRSARLVIAEVNDQVPPTPGLVTIAPGDIDVVVPVSRPVPAPPEAAPNDTHRAIAAHVAALVPDGATLQIGLGALPAAILDALGQHRHLGVHTGLYVEGLARLTEAGVIDNARKGRDEGFAAAGLIAGAEATHRLCRETDVIRLAPTSHTHALSVLASLNRFTAINSAIEVDLTGQVNAETAGGAYVGAVGGATDFARGAAASDGGLPIIALPSAHRGRDGQLVSAIVPALNGPASLARADAGIIVTEQGVADLRGATLSERRQRLLAIAHPELREALARAQGPAR</sequence>
<dbReference type="Proteomes" id="UP000626220">
    <property type="component" value="Unassembled WGS sequence"/>
</dbReference>
<keyword evidence="2" id="KW-0378">Hydrolase</keyword>
<comment type="caution">
    <text evidence="2">The sequence shown here is derived from an EMBL/GenBank/DDBJ whole genome shotgun (WGS) entry which is preliminary data.</text>
</comment>
<keyword evidence="3" id="KW-1185">Reference proteome</keyword>
<dbReference type="Gene3D" id="3.40.1080.20">
    <property type="entry name" value="Acetyl-CoA hydrolase/transferase C-terminal domain"/>
    <property type="match status" value="1"/>
</dbReference>
<dbReference type="GO" id="GO:0006083">
    <property type="term" value="P:acetate metabolic process"/>
    <property type="evidence" value="ECO:0007669"/>
    <property type="project" value="InterPro"/>
</dbReference>
<dbReference type="Pfam" id="PF13336">
    <property type="entry name" value="AcetylCoA_hyd_C"/>
    <property type="match status" value="1"/>
</dbReference>
<dbReference type="GO" id="GO:0016787">
    <property type="term" value="F:hydrolase activity"/>
    <property type="evidence" value="ECO:0007669"/>
    <property type="project" value="UniProtKB-KW"/>
</dbReference>
<dbReference type="PANTHER" id="PTHR21432">
    <property type="entry name" value="ACETYL-COA HYDROLASE-RELATED"/>
    <property type="match status" value="1"/>
</dbReference>
<reference evidence="2" key="2">
    <citation type="submission" date="2020-09" db="EMBL/GenBank/DDBJ databases">
        <authorList>
            <person name="Sun Q."/>
            <person name="Kim S."/>
        </authorList>
    </citation>
    <scope>NUCLEOTIDE SEQUENCE</scope>
    <source>
        <strain evidence="2">KCTC 42650</strain>
    </source>
</reference>
<dbReference type="RefSeq" id="WP_189680754.1">
    <property type="nucleotide sequence ID" value="NZ_BNCJ01000007.1"/>
</dbReference>
<evidence type="ECO:0000259" key="1">
    <source>
        <dbReference type="Pfam" id="PF13336"/>
    </source>
</evidence>
<evidence type="ECO:0000313" key="3">
    <source>
        <dbReference type="Proteomes" id="UP000626220"/>
    </source>
</evidence>
<gene>
    <name evidence="2" type="ORF">GCM10017056_28450</name>
</gene>
<dbReference type="InterPro" id="IPR037171">
    <property type="entry name" value="NagB/RpiA_transferase-like"/>
</dbReference>
<dbReference type="InterPro" id="IPR038460">
    <property type="entry name" value="AcetylCoA_hyd_C_sf"/>
</dbReference>
<name>A0A8J3GZE7_9RHOB</name>
<dbReference type="Gene3D" id="3.40.1080.10">
    <property type="entry name" value="Glutaconate Coenzyme A-transferase"/>
    <property type="match status" value="1"/>
</dbReference>
<evidence type="ECO:0000313" key="2">
    <source>
        <dbReference type="EMBL" id="GHF55160.1"/>
    </source>
</evidence>
<protein>
    <submittedName>
        <fullName evidence="2">Acetyl-CoA hydrolase</fullName>
    </submittedName>
</protein>